<evidence type="ECO:0000256" key="5">
    <source>
        <dbReference type="ARBA" id="ARBA00018266"/>
    </source>
</evidence>
<dbReference type="NCBIfam" id="NF004064">
    <property type="entry name" value="PRK05578.1"/>
    <property type="match status" value="1"/>
</dbReference>
<evidence type="ECO:0000256" key="6">
    <source>
        <dbReference type="ARBA" id="ARBA00022723"/>
    </source>
</evidence>
<dbReference type="InterPro" id="IPR016193">
    <property type="entry name" value="Cytidine_deaminase-like"/>
</dbReference>
<evidence type="ECO:0000256" key="9">
    <source>
        <dbReference type="ARBA" id="ARBA00032005"/>
    </source>
</evidence>
<dbReference type="GO" id="GO:0005829">
    <property type="term" value="C:cytosol"/>
    <property type="evidence" value="ECO:0007669"/>
    <property type="project" value="TreeGrafter"/>
</dbReference>
<gene>
    <name evidence="16" type="primary">cdd</name>
    <name evidence="16" type="ORF">H0A61_00064</name>
</gene>
<dbReference type="PANTHER" id="PTHR11644">
    <property type="entry name" value="CYTIDINE DEAMINASE"/>
    <property type="match status" value="1"/>
</dbReference>
<feature type="binding site" evidence="13">
    <location>
        <position position="87"/>
    </location>
    <ligand>
        <name>Zn(2+)</name>
        <dbReference type="ChEBI" id="CHEBI:29105"/>
        <note>catalytic</note>
    </ligand>
</feature>
<keyword evidence="6 13" id="KW-0479">Metal-binding</keyword>
<dbReference type="GO" id="GO:0055086">
    <property type="term" value="P:nucleobase-containing small molecule metabolic process"/>
    <property type="evidence" value="ECO:0007669"/>
    <property type="project" value="UniProtKB-ARBA"/>
</dbReference>
<organism evidence="16 17">
    <name type="scientific">Koleobacter methoxysyntrophicus</name>
    <dbReference type="NCBI Taxonomy" id="2751313"/>
    <lineage>
        <taxon>Bacteria</taxon>
        <taxon>Bacillati</taxon>
        <taxon>Bacillota</taxon>
        <taxon>Clostridia</taxon>
        <taxon>Koleobacterales</taxon>
        <taxon>Koleobacteraceae</taxon>
        <taxon>Koleobacter</taxon>
    </lineage>
</organism>
<evidence type="ECO:0000313" key="17">
    <source>
        <dbReference type="Proteomes" id="UP000662904"/>
    </source>
</evidence>
<dbReference type="PROSITE" id="PS51747">
    <property type="entry name" value="CYT_DCMP_DEAMINASES_2"/>
    <property type="match status" value="1"/>
</dbReference>
<evidence type="ECO:0000256" key="1">
    <source>
        <dbReference type="ARBA" id="ARBA00001947"/>
    </source>
</evidence>
<dbReference type="EMBL" id="CP059066">
    <property type="protein sequence ID" value="QSQ07748.1"/>
    <property type="molecule type" value="Genomic_DNA"/>
</dbReference>
<name>A0A8A0RJD3_9FIRM</name>
<dbReference type="PROSITE" id="PS00903">
    <property type="entry name" value="CYT_DCMP_DEAMINASES_1"/>
    <property type="match status" value="1"/>
</dbReference>
<evidence type="ECO:0000256" key="11">
    <source>
        <dbReference type="ARBA" id="ARBA00049558"/>
    </source>
</evidence>
<dbReference type="InterPro" id="IPR002125">
    <property type="entry name" value="CMP_dCMP_dom"/>
</dbReference>
<dbReference type="NCBIfam" id="TIGR01354">
    <property type="entry name" value="cyt_deam_tetra"/>
    <property type="match status" value="1"/>
</dbReference>
<dbReference type="Proteomes" id="UP000662904">
    <property type="component" value="Chromosome"/>
</dbReference>
<dbReference type="GO" id="GO:0004126">
    <property type="term" value="F:cytidine deaminase activity"/>
    <property type="evidence" value="ECO:0007669"/>
    <property type="project" value="UniProtKB-UniRule"/>
</dbReference>
<dbReference type="FunFam" id="3.40.140.10:FF:000008">
    <property type="entry name" value="Cytidine deaminase"/>
    <property type="match status" value="1"/>
</dbReference>
<dbReference type="GO" id="GO:0072527">
    <property type="term" value="P:pyrimidine-containing compound metabolic process"/>
    <property type="evidence" value="ECO:0007669"/>
    <property type="project" value="UniProtKB-ARBA"/>
</dbReference>
<comment type="similarity">
    <text evidence="3 14">Belongs to the cytidine and deoxycytidylate deaminase family.</text>
</comment>
<dbReference type="PANTHER" id="PTHR11644:SF2">
    <property type="entry name" value="CYTIDINE DEAMINASE"/>
    <property type="match status" value="1"/>
</dbReference>
<comment type="catalytic activity">
    <reaction evidence="10 14">
        <text>2'-deoxycytidine + H2O + H(+) = 2'-deoxyuridine + NH4(+)</text>
        <dbReference type="Rhea" id="RHEA:13433"/>
        <dbReference type="ChEBI" id="CHEBI:15377"/>
        <dbReference type="ChEBI" id="CHEBI:15378"/>
        <dbReference type="ChEBI" id="CHEBI:15698"/>
        <dbReference type="ChEBI" id="CHEBI:16450"/>
        <dbReference type="ChEBI" id="CHEBI:28938"/>
        <dbReference type="EC" id="3.5.4.5"/>
    </reaction>
</comment>
<evidence type="ECO:0000259" key="15">
    <source>
        <dbReference type="PROSITE" id="PS51747"/>
    </source>
</evidence>
<dbReference type="EC" id="3.5.4.5" evidence="4 14"/>
<comment type="catalytic activity">
    <reaction evidence="11 14">
        <text>cytidine + H2O + H(+) = uridine + NH4(+)</text>
        <dbReference type="Rhea" id="RHEA:16069"/>
        <dbReference type="ChEBI" id="CHEBI:15377"/>
        <dbReference type="ChEBI" id="CHEBI:15378"/>
        <dbReference type="ChEBI" id="CHEBI:16704"/>
        <dbReference type="ChEBI" id="CHEBI:17562"/>
        <dbReference type="ChEBI" id="CHEBI:28938"/>
        <dbReference type="EC" id="3.5.4.5"/>
    </reaction>
</comment>
<evidence type="ECO:0000256" key="8">
    <source>
        <dbReference type="ARBA" id="ARBA00022833"/>
    </source>
</evidence>
<keyword evidence="7 14" id="KW-0378">Hydrolase</keyword>
<evidence type="ECO:0000256" key="14">
    <source>
        <dbReference type="RuleBase" id="RU364006"/>
    </source>
</evidence>
<protein>
    <recommendedName>
        <fullName evidence="5 14">Cytidine deaminase</fullName>
        <ecNumber evidence="4 14">3.5.4.5</ecNumber>
    </recommendedName>
    <alternativeName>
        <fullName evidence="9 14">Cytidine aminohydrolase</fullName>
    </alternativeName>
</protein>
<keyword evidence="8 13" id="KW-0862">Zinc</keyword>
<dbReference type="AlphaFoldDB" id="A0A8A0RJD3"/>
<keyword evidence="17" id="KW-1185">Reference proteome</keyword>
<sequence length="134" mass="14937">MIKYDKLLEEAKKAAQYAYAPYSNFKVGAALLSKDGRIFTGCNVENASFGLSNCAERTAVFKGISEGERDFEAIAVYSDVEEYISPCGACRQVLMEFNPDMMVICGSKRGMYTVKRLIELLPGAFTKKDLFENK</sequence>
<evidence type="ECO:0000256" key="7">
    <source>
        <dbReference type="ARBA" id="ARBA00022801"/>
    </source>
</evidence>
<proteinExistence type="inferred from homology"/>
<dbReference type="GO" id="GO:0042802">
    <property type="term" value="F:identical protein binding"/>
    <property type="evidence" value="ECO:0007669"/>
    <property type="project" value="UniProtKB-ARBA"/>
</dbReference>
<evidence type="ECO:0000313" key="16">
    <source>
        <dbReference type="EMBL" id="QSQ07748.1"/>
    </source>
</evidence>
<dbReference type="Pfam" id="PF00383">
    <property type="entry name" value="dCMP_cyt_deam_1"/>
    <property type="match status" value="1"/>
</dbReference>
<dbReference type="InterPro" id="IPR006262">
    <property type="entry name" value="Cyt_deam_tetra"/>
</dbReference>
<evidence type="ECO:0000256" key="12">
    <source>
        <dbReference type="PIRSR" id="PIRSR606262-1"/>
    </source>
</evidence>
<dbReference type="Gene3D" id="3.40.140.10">
    <property type="entry name" value="Cytidine Deaminase, domain 2"/>
    <property type="match status" value="1"/>
</dbReference>
<evidence type="ECO:0000256" key="3">
    <source>
        <dbReference type="ARBA" id="ARBA00006576"/>
    </source>
</evidence>
<dbReference type="KEGG" id="kme:H0A61_00064"/>
<dbReference type="CDD" id="cd01283">
    <property type="entry name" value="cytidine_deaminase"/>
    <property type="match status" value="1"/>
</dbReference>
<feature type="binding site" evidence="13">
    <location>
        <position position="90"/>
    </location>
    <ligand>
        <name>Zn(2+)</name>
        <dbReference type="ChEBI" id="CHEBI:29105"/>
        <note>catalytic</note>
    </ligand>
</feature>
<dbReference type="InterPro" id="IPR050202">
    <property type="entry name" value="Cyt/Deoxycyt_deaminase"/>
</dbReference>
<evidence type="ECO:0000256" key="13">
    <source>
        <dbReference type="PIRSR" id="PIRSR606262-3"/>
    </source>
</evidence>
<dbReference type="GO" id="GO:0008270">
    <property type="term" value="F:zinc ion binding"/>
    <property type="evidence" value="ECO:0007669"/>
    <property type="project" value="UniProtKB-UniRule"/>
</dbReference>
<accession>A0A8A0RJD3</accession>
<dbReference type="SUPFAM" id="SSF53927">
    <property type="entry name" value="Cytidine deaminase-like"/>
    <property type="match status" value="1"/>
</dbReference>
<evidence type="ECO:0000256" key="10">
    <source>
        <dbReference type="ARBA" id="ARBA00049252"/>
    </source>
</evidence>
<feature type="binding site" evidence="13">
    <location>
        <position position="54"/>
    </location>
    <ligand>
        <name>Zn(2+)</name>
        <dbReference type="ChEBI" id="CHEBI:29105"/>
        <note>catalytic</note>
    </ligand>
</feature>
<evidence type="ECO:0000256" key="2">
    <source>
        <dbReference type="ARBA" id="ARBA00003949"/>
    </source>
</evidence>
<feature type="domain" description="CMP/dCMP-type deaminase" evidence="15">
    <location>
        <begin position="2"/>
        <end position="128"/>
    </location>
</feature>
<feature type="active site" description="Proton donor" evidence="12">
    <location>
        <position position="56"/>
    </location>
</feature>
<dbReference type="InterPro" id="IPR016192">
    <property type="entry name" value="APOBEC/CMP_deaminase_Zn-bd"/>
</dbReference>
<reference evidence="16" key="1">
    <citation type="submission" date="2020-07" db="EMBL/GenBank/DDBJ databases">
        <title>Koleobacter methoxysyntrophicus gen. nov., sp. nov., a novel anaerobic bacterium isolated from deep subsurface oil field and proposal of Koleobacterales ord. nov. in the phylum Firmicutes.</title>
        <authorList>
            <person name="Sakamoto S."/>
            <person name="Tamaki H."/>
        </authorList>
    </citation>
    <scope>NUCLEOTIDE SEQUENCE</scope>
    <source>
        <strain evidence="16">NRmbB1</strain>
    </source>
</reference>
<dbReference type="RefSeq" id="WP_206708004.1">
    <property type="nucleotide sequence ID" value="NZ_CP059066.1"/>
</dbReference>
<comment type="function">
    <text evidence="2 14">This enzyme scavenges exogenous and endogenous cytidine and 2'-deoxycytidine for UMP synthesis.</text>
</comment>
<comment type="cofactor">
    <cofactor evidence="1 13 14">
        <name>Zn(2+)</name>
        <dbReference type="ChEBI" id="CHEBI:29105"/>
    </cofactor>
</comment>
<evidence type="ECO:0000256" key="4">
    <source>
        <dbReference type="ARBA" id="ARBA00012783"/>
    </source>
</evidence>